<organism evidence="1 2">
    <name type="scientific">Algoriphagus ornithinivorans</name>
    <dbReference type="NCBI Taxonomy" id="226506"/>
    <lineage>
        <taxon>Bacteria</taxon>
        <taxon>Pseudomonadati</taxon>
        <taxon>Bacteroidota</taxon>
        <taxon>Cytophagia</taxon>
        <taxon>Cytophagales</taxon>
        <taxon>Cyclobacteriaceae</taxon>
        <taxon>Algoriphagus</taxon>
    </lineage>
</organism>
<evidence type="ECO:0000313" key="2">
    <source>
        <dbReference type="Proteomes" id="UP000199564"/>
    </source>
</evidence>
<evidence type="ECO:0000313" key="1">
    <source>
        <dbReference type="EMBL" id="SFO30829.1"/>
    </source>
</evidence>
<dbReference type="InterPro" id="IPR025316">
    <property type="entry name" value="DUF4221"/>
</dbReference>
<evidence type="ECO:0008006" key="3">
    <source>
        <dbReference type="Google" id="ProtNLM"/>
    </source>
</evidence>
<sequence length="383" mass="44068">MNYKLMIRQLLFLFFVSIIFSCQEKSSEKIEQSNILENLTFTVDTILVDSGDELLNLGFGIRTFDLTDNGFFFFENSPPALVEVDLEAMTLTQKTEFETEGPDGVGNFVAQVSIGPNEEVYVLGVPQIGIYDKSGKKQKNLKVTPKEIDSQLAENFFALYGNSIYDFKRNLFYSWPTGEEINNPELVIIDVKNQTARTVALPEMEIVRKYTLLANENGNYMSSGQPVYLFNHQNKLLISTSAMGDFYEYDLDADSLRLIKVTHQMIPNRLSGEVTQNLTTEKAFRQEMAKINSQIIYQKLMWDSKKNLFFRLASQVKMGETRNDPNEYTYYLLAYNKDYELVGESKLNGVTDFIRGYFFKDGKLWSYINVNDELGFAVMDFKF</sequence>
<keyword evidence="2" id="KW-1185">Reference proteome</keyword>
<dbReference type="RefSeq" id="WP_091653452.1">
    <property type="nucleotide sequence ID" value="NZ_FOVW01000005.1"/>
</dbReference>
<dbReference type="Proteomes" id="UP000199564">
    <property type="component" value="Unassembled WGS sequence"/>
</dbReference>
<name>A0A1I5G4I1_9BACT</name>
<protein>
    <recommendedName>
        <fullName evidence="3">TolB-like 6-blade propeller-like</fullName>
    </recommendedName>
</protein>
<dbReference type="AlphaFoldDB" id="A0A1I5G4I1"/>
<dbReference type="EMBL" id="FOVW01000005">
    <property type="protein sequence ID" value="SFO30829.1"/>
    <property type="molecule type" value="Genomic_DNA"/>
</dbReference>
<gene>
    <name evidence="1" type="ORF">SAMN04488519_105200</name>
</gene>
<accession>A0A1I5G4I1</accession>
<proteinExistence type="predicted"/>
<dbReference type="Pfam" id="PF13970">
    <property type="entry name" value="DUF4221"/>
    <property type="match status" value="1"/>
</dbReference>
<dbReference type="PROSITE" id="PS51257">
    <property type="entry name" value="PROKAR_LIPOPROTEIN"/>
    <property type="match status" value="1"/>
</dbReference>
<reference evidence="2" key="1">
    <citation type="submission" date="2016-10" db="EMBL/GenBank/DDBJ databases">
        <authorList>
            <person name="Varghese N."/>
            <person name="Submissions S."/>
        </authorList>
    </citation>
    <scope>NUCLEOTIDE SEQUENCE [LARGE SCALE GENOMIC DNA]</scope>
    <source>
        <strain evidence="2">DSM 15282</strain>
    </source>
</reference>
<dbReference type="STRING" id="226506.SAMN04488519_105200"/>